<accession>A0AC61RRT7</accession>
<name>A0AC61RRT7_9FIRM</name>
<dbReference type="EMBL" id="SRYA01000056">
    <property type="protein sequence ID" value="TGY91492.1"/>
    <property type="molecule type" value="Genomic_DNA"/>
</dbReference>
<organism evidence="1 2">
    <name type="scientific">Petralouisia muris</name>
    <dbReference type="NCBI Taxonomy" id="3032872"/>
    <lineage>
        <taxon>Bacteria</taxon>
        <taxon>Bacillati</taxon>
        <taxon>Bacillota</taxon>
        <taxon>Clostridia</taxon>
        <taxon>Lachnospirales</taxon>
        <taxon>Lachnospiraceae</taxon>
        <taxon>Petralouisia</taxon>
    </lineage>
</organism>
<reference evidence="1" key="1">
    <citation type="submission" date="2019-04" db="EMBL/GenBank/DDBJ databases">
        <title>Microbes associate with the intestines of laboratory mice.</title>
        <authorList>
            <person name="Navarre W."/>
            <person name="Wong E."/>
            <person name="Huang K."/>
            <person name="Tropini C."/>
            <person name="Ng K."/>
            <person name="Yu B."/>
        </authorList>
    </citation>
    <scope>NUCLEOTIDE SEQUENCE</scope>
    <source>
        <strain evidence="1">NM01_1-7b</strain>
    </source>
</reference>
<proteinExistence type="predicted"/>
<dbReference type="Proteomes" id="UP000304953">
    <property type="component" value="Unassembled WGS sequence"/>
</dbReference>
<comment type="caution">
    <text evidence="1">The sequence shown here is derived from an EMBL/GenBank/DDBJ whole genome shotgun (WGS) entry which is preliminary data.</text>
</comment>
<protein>
    <submittedName>
        <fullName evidence="1">YlbF family regulator</fullName>
    </submittedName>
</protein>
<gene>
    <name evidence="1" type="ORF">E5329_20935</name>
</gene>
<evidence type="ECO:0000313" key="2">
    <source>
        <dbReference type="Proteomes" id="UP000304953"/>
    </source>
</evidence>
<keyword evidence="2" id="KW-1185">Reference proteome</keyword>
<sequence length="111" mass="13730">MNYIDEKTESLIYAVKESAEYKEYQRMRELIHSEPEKERAIHEFRRRNFELHRRRDVDLYSEMDRLEKEFAPLRAEPYVNEYLSAELAVCRMVQRINFRLMEEIEFDLGFE</sequence>
<evidence type="ECO:0000313" key="1">
    <source>
        <dbReference type="EMBL" id="TGY91492.1"/>
    </source>
</evidence>